<feature type="transmembrane region" description="Helical" evidence="10">
    <location>
        <begin position="98"/>
        <end position="124"/>
    </location>
</feature>
<keyword evidence="5 10" id="KW-0812">Transmembrane</keyword>
<feature type="transmembrane region" description="Helical" evidence="10">
    <location>
        <begin position="42"/>
        <end position="61"/>
    </location>
</feature>
<dbReference type="Pfam" id="PF01554">
    <property type="entry name" value="MatE"/>
    <property type="match status" value="2"/>
</dbReference>
<dbReference type="Proteomes" id="UP000273278">
    <property type="component" value="Chromosome"/>
</dbReference>
<proteinExistence type="predicted"/>
<dbReference type="PANTHER" id="PTHR43298">
    <property type="entry name" value="MULTIDRUG RESISTANCE PROTEIN NORM-RELATED"/>
    <property type="match status" value="1"/>
</dbReference>
<keyword evidence="4" id="KW-1003">Cell membrane</keyword>
<dbReference type="PIRSF" id="PIRSF006603">
    <property type="entry name" value="DinF"/>
    <property type="match status" value="1"/>
</dbReference>
<feature type="transmembrane region" description="Helical" evidence="10">
    <location>
        <begin position="136"/>
        <end position="156"/>
    </location>
</feature>
<feature type="transmembrane region" description="Helical" evidence="10">
    <location>
        <begin position="194"/>
        <end position="215"/>
    </location>
</feature>
<dbReference type="OMA" id="KISHHHI"/>
<comment type="subcellular location">
    <subcellularLocation>
        <location evidence="1">Cell membrane</location>
        <topology evidence="1">Multi-pass membrane protein</topology>
    </subcellularLocation>
</comment>
<evidence type="ECO:0000256" key="3">
    <source>
        <dbReference type="ARBA" id="ARBA00022449"/>
    </source>
</evidence>
<accession>A0A3G3IGG6</accession>
<evidence type="ECO:0000256" key="7">
    <source>
        <dbReference type="ARBA" id="ARBA00023065"/>
    </source>
</evidence>
<sequence length="459" mass="48106">MEGTSGTKVLLSDPKVAIPALAVPLAVAIFVQNFNSMADTMWAAWLGGSAVAGLGLAYPLYAAIVGIGNGLGIGVAAAIARCVGLSDREGATRSAGQSLLLALAASVLVTVPLVVFAEPIMYAFGAGEAGPDAVAYGMPIFAGSFFVIAGSVMSGVLRGEGAARRSMVIQVAGALFNMVLDPVLMYGLGMGVAGAGLATVAAGALSLCLGLYYYVGADDMYVRFRIRDLRPDWPVAKEILCVGLPESAEYMVMSLINIPMNYIIVGVGDPNVVGTYTSAWRVGYMVLIPCQALSGGVVSVCSTEYARGRADLVAEAYRFTARRSVLHTFYLSVLLALLSYPIACMFTASDDISYLRDNMTVCLLCLAALLPMMSMVFVGSAFLQSLEHSEIGFLSSLIRNILMVSGYFAMAAVFRSTEAIWVIMAVIEVAGGALMAWLAKVYIGRFGDSCLRGGTGNTS</sequence>
<dbReference type="InterPro" id="IPR002528">
    <property type="entry name" value="MATE_fam"/>
</dbReference>
<keyword evidence="3" id="KW-0050">Antiport</keyword>
<dbReference type="NCBIfam" id="TIGR00797">
    <property type="entry name" value="matE"/>
    <property type="match status" value="1"/>
</dbReference>
<keyword evidence="2" id="KW-0813">Transport</keyword>
<feature type="transmembrane region" description="Helical" evidence="10">
    <location>
        <begin position="168"/>
        <end position="188"/>
    </location>
</feature>
<feature type="transmembrane region" description="Helical" evidence="10">
    <location>
        <begin position="67"/>
        <end position="86"/>
    </location>
</feature>
<evidence type="ECO:0000256" key="9">
    <source>
        <dbReference type="ARBA" id="ARBA00031636"/>
    </source>
</evidence>
<keyword evidence="6 10" id="KW-1133">Transmembrane helix</keyword>
<dbReference type="GeneID" id="41321448"/>
<gene>
    <name evidence="11" type="ORF">BKD89_03235</name>
</gene>
<dbReference type="GO" id="GO:0006811">
    <property type="term" value="P:monoatomic ion transport"/>
    <property type="evidence" value="ECO:0007669"/>
    <property type="project" value="UniProtKB-KW"/>
</dbReference>
<evidence type="ECO:0000256" key="1">
    <source>
        <dbReference type="ARBA" id="ARBA00004651"/>
    </source>
</evidence>
<evidence type="ECO:0000256" key="6">
    <source>
        <dbReference type="ARBA" id="ARBA00022989"/>
    </source>
</evidence>
<dbReference type="EMBL" id="CP017686">
    <property type="protein sequence ID" value="AYQ54819.1"/>
    <property type="molecule type" value="Genomic_DNA"/>
</dbReference>
<evidence type="ECO:0000256" key="5">
    <source>
        <dbReference type="ARBA" id="ARBA00022692"/>
    </source>
</evidence>
<dbReference type="AlphaFoldDB" id="A0A3G3IGG6"/>
<name>A0A3G3IGG6_9ARCH</name>
<reference evidence="11 12" key="1">
    <citation type="submission" date="2016-10" db="EMBL/GenBank/DDBJ databases">
        <title>Complete genome of the TMA-utilizing, human hosted archaeon Methanomethylophilus alvus Gen. nov, sp. nov., strain Mx-05, derived from a pure culture.</title>
        <authorList>
            <person name="Brugere J.-F."/>
            <person name="Ben Hania W."/>
            <person name="Chaudhary P.P."/>
            <person name="Gaci N."/>
            <person name="Borrel G."/>
            <person name="Cao Van Tuat L."/>
            <person name="Fardeau M.-L."/>
            <person name="Harris H.M.B."/>
            <person name="O'Toole P.W."/>
            <person name="Ollivier B."/>
        </authorList>
    </citation>
    <scope>NUCLEOTIDE SEQUENCE [LARGE SCALE GENOMIC DNA]</scope>
    <source>
        <strain evidence="11 12">Mx-05</strain>
    </source>
</reference>
<dbReference type="InterPro" id="IPR050222">
    <property type="entry name" value="MATE_MdtK"/>
</dbReference>
<keyword evidence="7" id="KW-0406">Ion transport</keyword>
<evidence type="ECO:0000313" key="12">
    <source>
        <dbReference type="Proteomes" id="UP000273278"/>
    </source>
</evidence>
<dbReference type="GO" id="GO:0005886">
    <property type="term" value="C:plasma membrane"/>
    <property type="evidence" value="ECO:0007669"/>
    <property type="project" value="UniProtKB-SubCell"/>
</dbReference>
<feature type="transmembrane region" description="Helical" evidence="10">
    <location>
        <begin position="360"/>
        <end position="379"/>
    </location>
</feature>
<evidence type="ECO:0000256" key="10">
    <source>
        <dbReference type="SAM" id="Phobius"/>
    </source>
</evidence>
<dbReference type="GO" id="GO:0042910">
    <property type="term" value="F:xenobiotic transmembrane transporter activity"/>
    <property type="evidence" value="ECO:0007669"/>
    <property type="project" value="InterPro"/>
</dbReference>
<organism evidence="11 12">
    <name type="scientific">Methanomethylophilus alvi</name>
    <dbReference type="NCBI Taxonomy" id="1291540"/>
    <lineage>
        <taxon>Archaea</taxon>
        <taxon>Methanobacteriati</taxon>
        <taxon>Thermoplasmatota</taxon>
        <taxon>Thermoplasmata</taxon>
        <taxon>Methanomassiliicoccales</taxon>
        <taxon>Methanomethylophilaceae</taxon>
        <taxon>Methanomethylophilus</taxon>
    </lineage>
</organism>
<dbReference type="RefSeq" id="WP_015504546.1">
    <property type="nucleotide sequence ID" value="NZ_CP017686.1"/>
</dbReference>
<dbReference type="InterPro" id="IPR048279">
    <property type="entry name" value="MdtK-like"/>
</dbReference>
<keyword evidence="8 10" id="KW-0472">Membrane</keyword>
<feature type="transmembrane region" description="Helical" evidence="10">
    <location>
        <begin position="391"/>
        <end position="413"/>
    </location>
</feature>
<evidence type="ECO:0000256" key="8">
    <source>
        <dbReference type="ARBA" id="ARBA00023136"/>
    </source>
</evidence>
<feature type="transmembrane region" description="Helical" evidence="10">
    <location>
        <begin position="419"/>
        <end position="439"/>
    </location>
</feature>
<evidence type="ECO:0000256" key="4">
    <source>
        <dbReference type="ARBA" id="ARBA00022475"/>
    </source>
</evidence>
<dbReference type="GO" id="GO:0015297">
    <property type="term" value="F:antiporter activity"/>
    <property type="evidence" value="ECO:0007669"/>
    <property type="project" value="UniProtKB-KW"/>
</dbReference>
<feature type="transmembrane region" description="Helical" evidence="10">
    <location>
        <begin position="328"/>
        <end position="348"/>
    </location>
</feature>
<feature type="transmembrane region" description="Helical" evidence="10">
    <location>
        <begin position="16"/>
        <end position="35"/>
    </location>
</feature>
<evidence type="ECO:0000256" key="2">
    <source>
        <dbReference type="ARBA" id="ARBA00022448"/>
    </source>
</evidence>
<dbReference type="PANTHER" id="PTHR43298:SF2">
    <property type="entry name" value="FMN_FAD EXPORTER YEEO-RELATED"/>
    <property type="match status" value="1"/>
</dbReference>
<protein>
    <recommendedName>
        <fullName evidence="9">Multidrug-efflux transporter</fullName>
    </recommendedName>
</protein>
<evidence type="ECO:0000313" key="11">
    <source>
        <dbReference type="EMBL" id="AYQ54819.1"/>
    </source>
</evidence>